<dbReference type="Proteomes" id="UP001060164">
    <property type="component" value="Chromosome"/>
</dbReference>
<proteinExistence type="predicted"/>
<dbReference type="InterPro" id="IPR038071">
    <property type="entry name" value="UROD/MetE-like_sf"/>
</dbReference>
<evidence type="ECO:0000313" key="3">
    <source>
        <dbReference type="Proteomes" id="UP001060164"/>
    </source>
</evidence>
<dbReference type="Gene3D" id="3.20.20.210">
    <property type="match status" value="1"/>
</dbReference>
<evidence type="ECO:0000259" key="1">
    <source>
        <dbReference type="Pfam" id="PF01208"/>
    </source>
</evidence>
<dbReference type="SUPFAM" id="SSF51726">
    <property type="entry name" value="UROD/MetE-like"/>
    <property type="match status" value="1"/>
</dbReference>
<name>A0ABY5VIT5_9FIRM</name>
<protein>
    <recommendedName>
        <fullName evidence="1">Uroporphyrinogen decarboxylase (URO-D) domain-containing protein</fullName>
    </recommendedName>
</protein>
<accession>A0ABY5VIT5</accession>
<evidence type="ECO:0000313" key="2">
    <source>
        <dbReference type="EMBL" id="UWP60494.1"/>
    </source>
</evidence>
<sequence>MTAKEREYKTLCFSNEGLDRGAKEETMEPWDLTVAGWEASGLKSDFTKKMKTPPVPTEIGFLPRDREIEPYEHYYMTVLADEVFELEKEIGYDPLVRMAFRIPFLSYEEKVLEEDDETFVRRDVDGWQRRYYKHKTVETSLDAIPVKPIVWDEESWEKHKAHTLEAYRKYCTDENMEKMYGKYRKISESGEYPIRFRLMGFFWILRDLMDNEPMLYAWYDYPEMIRDIHRFQLDIYKEQMDKILKIVKPGVLFFEEDLSGKTGPMISPDTFDEFLRPCYEEIIPFLKERGVGHVIVDTDGDFTKLIPNFMESGVEGFLPIDVNAGVDIVKVREQYPSLKLIGGFNKLELLKGPEAIDREFKRLEPVIRQGGYLCGIDHQAAPDTPWEYYQYYVKRLGEVMAECRGEK</sequence>
<reference evidence="2" key="1">
    <citation type="journal article" date="2022" name="Cell">
        <title>Design, construction, and in vivo augmentation of a complex gut microbiome.</title>
        <authorList>
            <person name="Cheng A.G."/>
            <person name="Ho P.Y."/>
            <person name="Aranda-Diaz A."/>
            <person name="Jain S."/>
            <person name="Yu F.B."/>
            <person name="Meng X."/>
            <person name="Wang M."/>
            <person name="Iakiviak M."/>
            <person name="Nagashima K."/>
            <person name="Zhao A."/>
            <person name="Murugkar P."/>
            <person name="Patil A."/>
            <person name="Atabakhsh K."/>
            <person name="Weakley A."/>
            <person name="Yan J."/>
            <person name="Brumbaugh A.R."/>
            <person name="Higginbottom S."/>
            <person name="Dimas A."/>
            <person name="Shiver A.L."/>
            <person name="Deutschbauer A."/>
            <person name="Neff N."/>
            <person name="Sonnenburg J.L."/>
            <person name="Huang K.C."/>
            <person name="Fischbach M.A."/>
        </authorList>
    </citation>
    <scope>NUCLEOTIDE SEQUENCE</scope>
    <source>
        <strain evidence="2">DSM 19829</strain>
    </source>
</reference>
<dbReference type="RefSeq" id="WP_028530095.1">
    <property type="nucleotide sequence ID" value="NZ_CABLBR010000042.1"/>
</dbReference>
<dbReference type="Pfam" id="PF01208">
    <property type="entry name" value="URO-D"/>
    <property type="match status" value="1"/>
</dbReference>
<keyword evidence="3" id="KW-1185">Reference proteome</keyword>
<dbReference type="EMBL" id="CP102290">
    <property type="protein sequence ID" value="UWP60494.1"/>
    <property type="molecule type" value="Genomic_DNA"/>
</dbReference>
<feature type="domain" description="Uroporphyrinogen decarboxylase (URO-D)" evidence="1">
    <location>
        <begin position="217"/>
        <end position="394"/>
    </location>
</feature>
<dbReference type="InterPro" id="IPR000257">
    <property type="entry name" value="Uroporphyrinogen_deCOase"/>
</dbReference>
<organism evidence="2 3">
    <name type="scientific">Ruminococcus gauvreauii</name>
    <dbReference type="NCBI Taxonomy" id="438033"/>
    <lineage>
        <taxon>Bacteria</taxon>
        <taxon>Bacillati</taxon>
        <taxon>Bacillota</taxon>
        <taxon>Clostridia</taxon>
        <taxon>Eubacteriales</taxon>
        <taxon>Oscillospiraceae</taxon>
        <taxon>Ruminococcus</taxon>
    </lineage>
</organism>
<gene>
    <name evidence="2" type="ORF">NQ502_05510</name>
</gene>